<dbReference type="Proteomes" id="UP000247409">
    <property type="component" value="Unassembled WGS sequence"/>
</dbReference>
<dbReference type="AlphaFoldDB" id="A0A2V3IXE8"/>
<reference evidence="3 4" key="1">
    <citation type="journal article" date="2018" name="Mol. Biol. Evol.">
        <title>Analysis of the draft genome of the red seaweed Gracilariopsis chorda provides insights into genome size evolution in Rhodophyta.</title>
        <authorList>
            <person name="Lee J."/>
            <person name="Yang E.C."/>
            <person name="Graf L."/>
            <person name="Yang J.H."/>
            <person name="Qiu H."/>
            <person name="Zel Zion U."/>
            <person name="Chan C.X."/>
            <person name="Stephens T.G."/>
            <person name="Weber A.P.M."/>
            <person name="Boo G.H."/>
            <person name="Boo S.M."/>
            <person name="Kim K.M."/>
            <person name="Shin Y."/>
            <person name="Jung M."/>
            <person name="Lee S.J."/>
            <person name="Yim H.S."/>
            <person name="Lee J.H."/>
            <person name="Bhattacharya D."/>
            <person name="Yoon H.S."/>
        </authorList>
    </citation>
    <scope>NUCLEOTIDE SEQUENCE [LARGE SCALE GENOMIC DNA]</scope>
    <source>
        <strain evidence="3 4">SKKU-2015</strain>
        <tissue evidence="3">Whole body</tissue>
    </source>
</reference>
<evidence type="ECO:0000256" key="1">
    <source>
        <dbReference type="SAM" id="MobiDB-lite"/>
    </source>
</evidence>
<feature type="region of interest" description="Disordered" evidence="1">
    <location>
        <begin position="451"/>
        <end position="504"/>
    </location>
</feature>
<feature type="region of interest" description="Disordered" evidence="1">
    <location>
        <begin position="340"/>
        <end position="379"/>
    </location>
</feature>
<keyword evidence="2" id="KW-0472">Membrane</keyword>
<sequence length="677" mass="75826">MGIASGDGVHDTYDASRFDDAEDGAMPLERPHAPNCFDARKLMRKKSSDDRYADLSSSNDGEKTPNRFSSIDSDANRETVPLAVPSRDAKVLHEQKSGLAKQDHLGPEDAADMSTTRDFGMIGIFSNWFRFRTKKDQNTAQTLDDANGTKLNEYNPMPGLSTKNLAPDQEPVTKMDRTSHVGRGRKSKIVIFSGLHSVLIEACSMILLFISTVYRSLMSIMTSPFRHKKYRNLTASRRSEMNIVGKKNTNAEETIIKTNTSADGSIEDRGASSSSRTESEELVVEREESMLSSGNSTLSSSRGSYGDLESTTAQGENAHVSDLKVSGTITCSEQMPLAKTDGTETKLARIGESSSDLPSTAIRSSSSETTNTEDSDEHLWQRVQTSGQWTDDAEQTIRRATFAGQERLSPVSQENITKTHPHSSNHVLGSTQRDNVHSNTQENALQGIRGTRAVRPPTQRYQKRNSSFEAHRSLEHPNDLYYRESGFSSTDKRRDSFTSQEPDVYGPERFRRELYEPDGDQYLSPFSVQYHEPMYVPEIRRKHPLRKGVIGDVKAMTDSLFRVFAKNKPEPDTRFTSPRSAHKTMALIADLMVKEFNCMVAVRRNGALKLRCEKHYSLNRMLRARVTFQELDIFSCNVVIARSRADNFTVPTADYVNFVAGLQQALLNNISGSERYQ</sequence>
<feature type="compositionally biased region" description="Low complexity" evidence="1">
    <location>
        <begin position="290"/>
        <end position="304"/>
    </location>
</feature>
<feature type="compositionally biased region" description="Basic and acidic residues" evidence="1">
    <location>
        <begin position="87"/>
        <end position="107"/>
    </location>
</feature>
<dbReference type="EMBL" id="NBIV01000040">
    <property type="protein sequence ID" value="PXF46367.1"/>
    <property type="molecule type" value="Genomic_DNA"/>
</dbReference>
<evidence type="ECO:0000313" key="3">
    <source>
        <dbReference type="EMBL" id="PXF46367.1"/>
    </source>
</evidence>
<evidence type="ECO:0000256" key="2">
    <source>
        <dbReference type="SAM" id="Phobius"/>
    </source>
</evidence>
<name>A0A2V3IXE8_9FLOR</name>
<feature type="transmembrane region" description="Helical" evidence="2">
    <location>
        <begin position="189"/>
        <end position="214"/>
    </location>
</feature>
<keyword evidence="2" id="KW-0812">Transmembrane</keyword>
<feature type="region of interest" description="Disordered" evidence="1">
    <location>
        <begin position="159"/>
        <end position="180"/>
    </location>
</feature>
<feature type="compositionally biased region" description="Basic and acidic residues" evidence="1">
    <location>
        <begin position="469"/>
        <end position="482"/>
    </location>
</feature>
<protein>
    <submittedName>
        <fullName evidence="3">Uncharacterized protein</fullName>
    </submittedName>
</protein>
<gene>
    <name evidence="3" type="ORF">BWQ96_03866</name>
</gene>
<dbReference type="OrthoDB" id="10654594at2759"/>
<organism evidence="3 4">
    <name type="scientific">Gracilariopsis chorda</name>
    <dbReference type="NCBI Taxonomy" id="448386"/>
    <lineage>
        <taxon>Eukaryota</taxon>
        <taxon>Rhodophyta</taxon>
        <taxon>Florideophyceae</taxon>
        <taxon>Rhodymeniophycidae</taxon>
        <taxon>Gracilariales</taxon>
        <taxon>Gracilariaceae</taxon>
        <taxon>Gracilariopsis</taxon>
    </lineage>
</organism>
<evidence type="ECO:0000313" key="4">
    <source>
        <dbReference type="Proteomes" id="UP000247409"/>
    </source>
</evidence>
<feature type="region of interest" description="Disordered" evidence="1">
    <location>
        <begin position="48"/>
        <end position="111"/>
    </location>
</feature>
<accession>A0A2V3IXE8</accession>
<keyword evidence="2" id="KW-1133">Transmembrane helix</keyword>
<feature type="compositionally biased region" description="Basic and acidic residues" evidence="1">
    <location>
        <begin position="277"/>
        <end position="289"/>
    </location>
</feature>
<proteinExistence type="predicted"/>
<feature type="region of interest" description="Disordered" evidence="1">
    <location>
        <begin position="256"/>
        <end position="319"/>
    </location>
</feature>
<feature type="compositionally biased region" description="Polar residues" evidence="1">
    <location>
        <begin position="410"/>
        <end position="433"/>
    </location>
</feature>
<feature type="region of interest" description="Disordered" evidence="1">
    <location>
        <begin position="407"/>
        <end position="433"/>
    </location>
</feature>
<comment type="caution">
    <text evidence="3">The sequence shown here is derived from an EMBL/GenBank/DDBJ whole genome shotgun (WGS) entry which is preliminary data.</text>
</comment>
<feature type="compositionally biased region" description="Polar residues" evidence="1">
    <location>
        <begin position="352"/>
        <end position="363"/>
    </location>
</feature>
<keyword evidence="4" id="KW-1185">Reference proteome</keyword>